<evidence type="ECO:0000259" key="1">
    <source>
        <dbReference type="Pfam" id="PF18354"/>
    </source>
</evidence>
<gene>
    <name evidence="2" type="ORF">SCARUB_01896</name>
</gene>
<name>A0A1E3XBC3_9BACT</name>
<dbReference type="EMBL" id="MAYW01000042">
    <property type="protein sequence ID" value="ODS32957.1"/>
    <property type="molecule type" value="Genomic_DNA"/>
</dbReference>
<evidence type="ECO:0000313" key="3">
    <source>
        <dbReference type="Proteomes" id="UP000094056"/>
    </source>
</evidence>
<dbReference type="InterPro" id="IPR041199">
    <property type="entry name" value="CarS_SH3"/>
</dbReference>
<sequence length="97" mass="11223">METKKLDRLITKLLNPNYTFKNIKGAPFKISDKVLVLDNPNNDNSFNNEFVGKKGHVFYFEYDCGCGQTFPSDPLIGVKFINKKVGEYWKEEIQLLD</sequence>
<proteinExistence type="predicted"/>
<reference evidence="2 3" key="1">
    <citation type="submission" date="2016-07" db="EMBL/GenBank/DDBJ databases">
        <title>Draft genome of Scalindua rubra, obtained from a brine-seawater interface in the Red Sea, sheds light on salt adaptation in anammox bacteria.</title>
        <authorList>
            <person name="Speth D.R."/>
            <person name="Lagkouvardos I."/>
            <person name="Wang Y."/>
            <person name="Qian P.-Y."/>
            <person name="Dutilh B.E."/>
            <person name="Jetten M.S."/>
        </authorList>
    </citation>
    <scope>NUCLEOTIDE SEQUENCE [LARGE SCALE GENOMIC DNA]</scope>
    <source>
        <strain evidence="2">BSI-1</strain>
    </source>
</reference>
<accession>A0A1E3XBC3</accession>
<dbReference type="AlphaFoldDB" id="A0A1E3XBC3"/>
<feature type="domain" description="CarS SH3" evidence="1">
    <location>
        <begin position="20"/>
        <end position="80"/>
    </location>
</feature>
<dbReference type="Proteomes" id="UP000094056">
    <property type="component" value="Unassembled WGS sequence"/>
</dbReference>
<dbReference type="Gene3D" id="2.30.30.630">
    <property type="match status" value="1"/>
</dbReference>
<organism evidence="2 3">
    <name type="scientific">Candidatus Scalindua rubra</name>
    <dbReference type="NCBI Taxonomy" id="1872076"/>
    <lineage>
        <taxon>Bacteria</taxon>
        <taxon>Pseudomonadati</taxon>
        <taxon>Planctomycetota</taxon>
        <taxon>Candidatus Brocadiia</taxon>
        <taxon>Candidatus Brocadiales</taxon>
        <taxon>Candidatus Scalinduaceae</taxon>
        <taxon>Candidatus Scalindua</taxon>
    </lineage>
</organism>
<dbReference type="Pfam" id="PF18354">
    <property type="entry name" value="SH3_18"/>
    <property type="match status" value="1"/>
</dbReference>
<protein>
    <recommendedName>
        <fullName evidence="1">CarS SH3 domain-containing protein</fullName>
    </recommendedName>
</protein>
<comment type="caution">
    <text evidence="2">The sequence shown here is derived from an EMBL/GenBank/DDBJ whole genome shotgun (WGS) entry which is preliminary data.</text>
</comment>
<evidence type="ECO:0000313" key="2">
    <source>
        <dbReference type="EMBL" id="ODS32957.1"/>
    </source>
</evidence>